<dbReference type="PANTHER" id="PTHR48079:SF6">
    <property type="entry name" value="NAD(P)-BINDING DOMAIN-CONTAINING PROTEIN-RELATED"/>
    <property type="match status" value="1"/>
</dbReference>
<dbReference type="Pfam" id="PF01370">
    <property type="entry name" value="Epimerase"/>
    <property type="match status" value="1"/>
</dbReference>
<dbReference type="InterPro" id="IPR036291">
    <property type="entry name" value="NAD(P)-bd_dom_sf"/>
</dbReference>
<dbReference type="SUPFAM" id="SSF51735">
    <property type="entry name" value="NAD(P)-binding Rossmann-fold domains"/>
    <property type="match status" value="1"/>
</dbReference>
<protein>
    <submittedName>
        <fullName evidence="2">NAD-dependent epimerase/dehydratase family protein</fullName>
    </submittedName>
</protein>
<gene>
    <name evidence="2" type="ORF">H9737_01780</name>
</gene>
<reference evidence="2" key="2">
    <citation type="submission" date="2021-04" db="EMBL/GenBank/DDBJ databases">
        <authorList>
            <person name="Gilroy R."/>
        </authorList>
    </citation>
    <scope>NUCLEOTIDE SEQUENCE</scope>
    <source>
        <strain evidence="2">26628</strain>
    </source>
</reference>
<evidence type="ECO:0000313" key="2">
    <source>
        <dbReference type="EMBL" id="HIX46406.1"/>
    </source>
</evidence>
<dbReference type="PANTHER" id="PTHR48079">
    <property type="entry name" value="PROTEIN YEEZ"/>
    <property type="match status" value="1"/>
</dbReference>
<proteinExistence type="predicted"/>
<dbReference type="AlphaFoldDB" id="A0A9D2ARJ2"/>
<dbReference type="InterPro" id="IPR001509">
    <property type="entry name" value="Epimerase_deHydtase"/>
</dbReference>
<accession>A0A9D2ARJ2</accession>
<dbReference type="GO" id="GO:0005737">
    <property type="term" value="C:cytoplasm"/>
    <property type="evidence" value="ECO:0007669"/>
    <property type="project" value="TreeGrafter"/>
</dbReference>
<evidence type="ECO:0000313" key="3">
    <source>
        <dbReference type="Proteomes" id="UP000824249"/>
    </source>
</evidence>
<dbReference type="InterPro" id="IPR051783">
    <property type="entry name" value="NAD(P)-dependent_oxidoreduct"/>
</dbReference>
<dbReference type="Proteomes" id="UP000824249">
    <property type="component" value="Unassembled WGS sequence"/>
</dbReference>
<name>A0A9D2ARJ2_9FIRM</name>
<reference evidence="2" key="1">
    <citation type="journal article" date="2021" name="PeerJ">
        <title>Extensive microbial diversity within the chicken gut microbiome revealed by metagenomics and culture.</title>
        <authorList>
            <person name="Gilroy R."/>
            <person name="Ravi A."/>
            <person name="Getino M."/>
            <person name="Pursley I."/>
            <person name="Horton D.L."/>
            <person name="Alikhan N.F."/>
            <person name="Baker D."/>
            <person name="Gharbi K."/>
            <person name="Hall N."/>
            <person name="Watson M."/>
            <person name="Adriaenssens E.M."/>
            <person name="Foster-Nyarko E."/>
            <person name="Jarju S."/>
            <person name="Secka A."/>
            <person name="Antonio M."/>
            <person name="Oren A."/>
            <person name="Chaudhuri R.R."/>
            <person name="La Ragione R."/>
            <person name="Hildebrand F."/>
            <person name="Pallen M.J."/>
        </authorList>
    </citation>
    <scope>NUCLEOTIDE SEQUENCE</scope>
    <source>
        <strain evidence="2">26628</strain>
    </source>
</reference>
<dbReference type="Gene3D" id="3.40.50.720">
    <property type="entry name" value="NAD(P)-binding Rossmann-like Domain"/>
    <property type="match status" value="1"/>
</dbReference>
<comment type="caution">
    <text evidence="2">The sequence shown here is derived from an EMBL/GenBank/DDBJ whole genome shotgun (WGS) entry which is preliminary data.</text>
</comment>
<dbReference type="GO" id="GO:0004029">
    <property type="term" value="F:aldehyde dehydrogenase (NAD+) activity"/>
    <property type="evidence" value="ECO:0007669"/>
    <property type="project" value="TreeGrafter"/>
</dbReference>
<organism evidence="2 3">
    <name type="scientific">Candidatus Borkfalkia faecigallinarum</name>
    <dbReference type="NCBI Taxonomy" id="2838509"/>
    <lineage>
        <taxon>Bacteria</taxon>
        <taxon>Bacillati</taxon>
        <taxon>Bacillota</taxon>
        <taxon>Clostridia</taxon>
        <taxon>Christensenellales</taxon>
        <taxon>Christensenellaceae</taxon>
        <taxon>Candidatus Borkfalkia</taxon>
    </lineage>
</organism>
<feature type="domain" description="NAD-dependent epimerase/dehydratase" evidence="1">
    <location>
        <begin position="8"/>
        <end position="229"/>
    </location>
</feature>
<evidence type="ECO:0000259" key="1">
    <source>
        <dbReference type="Pfam" id="PF01370"/>
    </source>
</evidence>
<sequence>MDTNPTYIVTGCTGYVGNVLTKKLLDEGCRVIGFARSRAKAERVFADRAPAFVFGNISSADALEGCFAGGGEFVVLHTVAKVSIGEGSQKEVYDVTVRGTQNVVDACVRHNAKLLHVSSTEAVPHGVKLKEDLSNYVPDPRRVRRGYARAKSEADALVLRAVKERGLDASLLLLAGVLGPGDTSRSHMSQMMIEYIEGRLPASVHGGYNDFDIRDVADVLPAVVAKAKKGESYLFAHEPDTIDEILAIVSRMTGQKKLPSLPLWTAYLGVPFLHVAARLTGKRPLYTAAALHSLRADADFPIGKAQKEFGYSPRPLEETVRDHVLYLAEQGLVRL</sequence>
<dbReference type="EMBL" id="DXFD01000028">
    <property type="protein sequence ID" value="HIX46406.1"/>
    <property type="molecule type" value="Genomic_DNA"/>
</dbReference>